<evidence type="ECO:0000256" key="4">
    <source>
        <dbReference type="ARBA" id="ARBA00023136"/>
    </source>
</evidence>
<feature type="transmembrane region" description="Helical" evidence="7">
    <location>
        <begin position="425"/>
        <end position="450"/>
    </location>
</feature>
<feature type="transmembrane region" description="Helical" evidence="7">
    <location>
        <begin position="462"/>
        <end position="482"/>
    </location>
</feature>
<feature type="transmembrane region" description="Helical" evidence="7">
    <location>
        <begin position="326"/>
        <end position="350"/>
    </location>
</feature>
<dbReference type="Proteomes" id="UP000085678">
    <property type="component" value="Unplaced"/>
</dbReference>
<feature type="compositionally biased region" description="Basic and acidic residues" evidence="6">
    <location>
        <begin position="1"/>
        <end position="18"/>
    </location>
</feature>
<dbReference type="PRINTS" id="PR00171">
    <property type="entry name" value="SUGRTRNSPORT"/>
</dbReference>
<dbReference type="OrthoDB" id="4540492at2759"/>
<accession>A0A1S3K2S0</accession>
<dbReference type="FunCoup" id="A0A1S3K2S0">
    <property type="interactions" value="193"/>
</dbReference>
<dbReference type="PANTHER" id="PTHR23503:SF128">
    <property type="entry name" value="GLUCOSE TRANSPORTER TYPE 1"/>
    <property type="match status" value="1"/>
</dbReference>
<feature type="transmembrane region" description="Helical" evidence="7">
    <location>
        <begin position="494"/>
        <end position="512"/>
    </location>
</feature>
<dbReference type="RefSeq" id="XP_013416933.1">
    <property type="nucleotide sequence ID" value="XM_013561479.1"/>
</dbReference>
<gene>
    <name evidence="10" type="primary">LOC106178343</name>
</gene>
<dbReference type="NCBIfam" id="TIGR00879">
    <property type="entry name" value="SP"/>
    <property type="match status" value="1"/>
</dbReference>
<proteinExistence type="inferred from homology"/>
<feature type="region of interest" description="Disordered" evidence="6">
    <location>
        <begin position="1"/>
        <end position="35"/>
    </location>
</feature>
<dbReference type="SUPFAM" id="SSF103473">
    <property type="entry name" value="MFS general substrate transporter"/>
    <property type="match status" value="1"/>
</dbReference>
<dbReference type="PROSITE" id="PS00217">
    <property type="entry name" value="SUGAR_TRANSPORT_2"/>
    <property type="match status" value="1"/>
</dbReference>
<dbReference type="GO" id="GO:0016020">
    <property type="term" value="C:membrane"/>
    <property type="evidence" value="ECO:0007669"/>
    <property type="project" value="UniProtKB-SubCell"/>
</dbReference>
<evidence type="ECO:0000313" key="10">
    <source>
        <dbReference type="RefSeq" id="XP_013416933.1"/>
    </source>
</evidence>
<dbReference type="GeneID" id="106178343"/>
<dbReference type="STRING" id="7574.A0A1S3K2S0"/>
<dbReference type="AlphaFoldDB" id="A0A1S3K2S0"/>
<feature type="transmembrane region" description="Helical" evidence="7">
    <location>
        <begin position="391"/>
        <end position="413"/>
    </location>
</feature>
<dbReference type="InParanoid" id="A0A1S3K2S0"/>
<keyword evidence="5" id="KW-0813">Transport</keyword>
<evidence type="ECO:0000256" key="1">
    <source>
        <dbReference type="ARBA" id="ARBA00004141"/>
    </source>
</evidence>
<name>A0A1S3K2S0_LINAN</name>
<keyword evidence="3 7" id="KW-1133">Transmembrane helix</keyword>
<keyword evidence="4 7" id="KW-0472">Membrane</keyword>
<keyword evidence="9" id="KW-1185">Reference proteome</keyword>
<feature type="domain" description="Major facilitator superfamily (MFS) profile" evidence="8">
    <location>
        <begin position="66"/>
        <end position="516"/>
    </location>
</feature>
<evidence type="ECO:0000256" key="2">
    <source>
        <dbReference type="ARBA" id="ARBA00022692"/>
    </source>
</evidence>
<dbReference type="InterPro" id="IPR005828">
    <property type="entry name" value="MFS_sugar_transport-like"/>
</dbReference>
<evidence type="ECO:0000313" key="9">
    <source>
        <dbReference type="Proteomes" id="UP000085678"/>
    </source>
</evidence>
<evidence type="ECO:0000256" key="3">
    <source>
        <dbReference type="ARBA" id="ARBA00022989"/>
    </source>
</evidence>
<feature type="transmembrane region" description="Helical" evidence="7">
    <location>
        <begin position="362"/>
        <end position="384"/>
    </location>
</feature>
<feature type="transmembrane region" description="Helical" evidence="7">
    <location>
        <begin position="58"/>
        <end position="79"/>
    </location>
</feature>
<dbReference type="InterPro" id="IPR005829">
    <property type="entry name" value="Sugar_transporter_CS"/>
</dbReference>
<evidence type="ECO:0000259" key="8">
    <source>
        <dbReference type="PROSITE" id="PS50850"/>
    </source>
</evidence>
<feature type="transmembrane region" description="Helical" evidence="7">
    <location>
        <begin position="149"/>
        <end position="167"/>
    </location>
</feature>
<feature type="transmembrane region" description="Helical" evidence="7">
    <location>
        <begin position="113"/>
        <end position="137"/>
    </location>
</feature>
<sequence length="546" mass="60172">MESKETSEREPLLSKEAAHALNVNDDSDTEEEDLRKKEKTLTLSQVVKQKAQGRKKALTGPLVLAMFAAVIGCSFQVGYATGVLNEPQNVLKEFINATWCERYHSSIHPDVLLILWSVIVSIFCAGGMVGGFAAGYLANHIGRKNAMMIINIISVAAIGLQAGAKYAKSFEMIIVGRFLIGVHSGLSTGVAPMYLNEIAPLTLRGAMGTINQLFIVLGMVTSQVLGLKEILGTDDLYPYLLGAPAVAAVLQLVLLPMCPASPRYLLLNKHQEEKARKALMWFRHTVVAKSVEHEIVEMKNEHERNKHLPKVTVCQLFRDPMLREPLMIALVANISQQLSGINAVTYYSIMIYEQAGLNDTDASYATVGMGGIMFVMTGISAVLVDRAGRRTLHLVGLGGMCIFTVVMTISFVYSDPLNPQKEWISYISIVGMISFTIFFSVGPGSIPWFLTVELFAQNARSAASSLATPCNWAANFMVGLLYPIMQKNLQDYSFLPFTGLLALFWLFTYIKLPETKGQTAHDMCLLFESRVSGKPINELRERDIKA</sequence>
<protein>
    <submittedName>
        <fullName evidence="10">Solute carrier family 2, facilitated glucose transporter member 1-like</fullName>
    </submittedName>
</protein>
<reference evidence="10" key="1">
    <citation type="submission" date="2025-08" db="UniProtKB">
        <authorList>
            <consortium name="RefSeq"/>
        </authorList>
    </citation>
    <scope>IDENTIFICATION</scope>
    <source>
        <tissue evidence="10">Gonads</tissue>
    </source>
</reference>
<keyword evidence="2 7" id="KW-0812">Transmembrane</keyword>
<feature type="transmembrane region" description="Helical" evidence="7">
    <location>
        <begin position="173"/>
        <end position="195"/>
    </location>
</feature>
<dbReference type="PROSITE" id="PS00216">
    <property type="entry name" value="SUGAR_TRANSPORT_1"/>
    <property type="match status" value="1"/>
</dbReference>
<dbReference type="InterPro" id="IPR036259">
    <property type="entry name" value="MFS_trans_sf"/>
</dbReference>
<dbReference type="PANTHER" id="PTHR23503">
    <property type="entry name" value="SOLUTE CARRIER FAMILY 2"/>
    <property type="match status" value="1"/>
</dbReference>
<comment type="subcellular location">
    <subcellularLocation>
        <location evidence="1">Membrane</location>
        <topology evidence="1">Multi-pass membrane protein</topology>
    </subcellularLocation>
</comment>
<evidence type="ECO:0000256" key="7">
    <source>
        <dbReference type="SAM" id="Phobius"/>
    </source>
</evidence>
<dbReference type="InterPro" id="IPR020846">
    <property type="entry name" value="MFS_dom"/>
</dbReference>
<evidence type="ECO:0000256" key="6">
    <source>
        <dbReference type="SAM" id="MobiDB-lite"/>
    </source>
</evidence>
<comment type="similarity">
    <text evidence="5">Belongs to the major facilitator superfamily. Sugar transporter (TC 2.A.1.1) family.</text>
</comment>
<dbReference type="PROSITE" id="PS50850">
    <property type="entry name" value="MFS"/>
    <property type="match status" value="1"/>
</dbReference>
<feature type="transmembrane region" description="Helical" evidence="7">
    <location>
        <begin position="207"/>
        <end position="225"/>
    </location>
</feature>
<evidence type="ECO:0000256" key="5">
    <source>
        <dbReference type="RuleBase" id="RU003346"/>
    </source>
</evidence>
<dbReference type="InterPro" id="IPR003663">
    <property type="entry name" value="Sugar/inositol_transpt"/>
</dbReference>
<dbReference type="FunFam" id="1.20.1250.20:FF:000029">
    <property type="entry name" value="solute carrier family 2, facilitated glucose transporter member 4"/>
    <property type="match status" value="1"/>
</dbReference>
<dbReference type="KEGG" id="lak:106178343"/>
<dbReference type="Gene3D" id="1.20.1250.20">
    <property type="entry name" value="MFS general substrate transporter like domains"/>
    <property type="match status" value="1"/>
</dbReference>
<dbReference type="Pfam" id="PF00083">
    <property type="entry name" value="Sugar_tr"/>
    <property type="match status" value="1"/>
</dbReference>
<organism evidence="9 10">
    <name type="scientific">Lingula anatina</name>
    <name type="common">Brachiopod</name>
    <name type="synonym">Lingula unguis</name>
    <dbReference type="NCBI Taxonomy" id="7574"/>
    <lineage>
        <taxon>Eukaryota</taxon>
        <taxon>Metazoa</taxon>
        <taxon>Spiralia</taxon>
        <taxon>Lophotrochozoa</taxon>
        <taxon>Brachiopoda</taxon>
        <taxon>Linguliformea</taxon>
        <taxon>Lingulata</taxon>
        <taxon>Lingulida</taxon>
        <taxon>Linguloidea</taxon>
        <taxon>Lingulidae</taxon>
        <taxon>Lingula</taxon>
    </lineage>
</organism>
<dbReference type="InterPro" id="IPR045263">
    <property type="entry name" value="GLUT"/>
</dbReference>
<dbReference type="GO" id="GO:0015149">
    <property type="term" value="F:hexose transmembrane transporter activity"/>
    <property type="evidence" value="ECO:0007669"/>
    <property type="project" value="TreeGrafter"/>
</dbReference>